<dbReference type="KEGG" id="aoz:HUE56_00690"/>
<evidence type="ECO:0000313" key="2">
    <source>
        <dbReference type="Proteomes" id="UP000509702"/>
    </source>
</evidence>
<dbReference type="RefSeq" id="WP_149200334.1">
    <property type="nucleotide sequence ID" value="NZ_BSOV01000070.1"/>
</dbReference>
<reference evidence="1 2" key="1">
    <citation type="submission" date="2020-06" db="EMBL/GenBank/DDBJ databases">
        <title>Complete genome of Azosprillum oryzae KACC14407.</title>
        <authorList>
            <person name="Kim M."/>
            <person name="Park Y.-J."/>
            <person name="Shin J.-H."/>
        </authorList>
    </citation>
    <scope>NUCLEOTIDE SEQUENCE [LARGE SCALE GENOMIC DNA]</scope>
    <source>
        <strain evidence="1 2">KACC 14407</strain>
        <plasmid evidence="1 2">unnamed1</plasmid>
    </source>
</reference>
<organism evidence="1 2">
    <name type="scientific">Azospirillum oryzae</name>
    <dbReference type="NCBI Taxonomy" id="286727"/>
    <lineage>
        <taxon>Bacteria</taxon>
        <taxon>Pseudomonadati</taxon>
        <taxon>Pseudomonadota</taxon>
        <taxon>Alphaproteobacteria</taxon>
        <taxon>Rhodospirillales</taxon>
        <taxon>Azospirillaceae</taxon>
        <taxon>Azospirillum</taxon>
    </lineage>
</organism>
<keyword evidence="2" id="KW-1185">Reference proteome</keyword>
<dbReference type="Proteomes" id="UP000509702">
    <property type="component" value="Plasmid unnamed1"/>
</dbReference>
<evidence type="ECO:0008006" key="3">
    <source>
        <dbReference type="Google" id="ProtNLM"/>
    </source>
</evidence>
<dbReference type="EMBL" id="CP054615">
    <property type="protein sequence ID" value="QKS49061.1"/>
    <property type="molecule type" value="Genomic_DNA"/>
</dbReference>
<accession>A0A6N1ABI3</accession>
<dbReference type="AlphaFoldDB" id="A0A6N1ABI3"/>
<keyword evidence="1" id="KW-0614">Plasmid</keyword>
<sequence length="213" mass="23742">MADVSPLLAPPVEFLFATRLYRAEIADEPDLNAALLAACLDAEAVDAEGRAWSERNGYTGYTSFESIDDLARRYAAVGRLSEIAGTHAQRFARMLDWDLGTKRRLAMSSLWINILNPGGFHGSHLHPLSVLSGTYYVSVPPGASTISFEDPRLPLMMGAPPRREGCARESRSHVGVVPRPGSLLMWESWLRHEVTLNRAEERRVSISFNFSWR</sequence>
<proteinExistence type="predicted"/>
<dbReference type="InterPro" id="IPR012668">
    <property type="entry name" value="CHP02466"/>
</dbReference>
<evidence type="ECO:0000313" key="1">
    <source>
        <dbReference type="EMBL" id="QKS49061.1"/>
    </source>
</evidence>
<dbReference type="Gene3D" id="2.60.120.620">
    <property type="entry name" value="q2cbj1_9rhob like domain"/>
    <property type="match status" value="1"/>
</dbReference>
<gene>
    <name evidence="1" type="ORF">HUE56_00690</name>
</gene>
<dbReference type="NCBIfam" id="TIGR02466">
    <property type="entry name" value="TIGR02466 family protein"/>
    <property type="match status" value="1"/>
</dbReference>
<geneLocation type="plasmid" evidence="1 2">
    <name>unnamed1</name>
</geneLocation>
<dbReference type="Pfam" id="PF13759">
    <property type="entry name" value="2OG-FeII_Oxy_5"/>
    <property type="match status" value="1"/>
</dbReference>
<dbReference type="OrthoDB" id="9783136at2"/>
<name>A0A6N1ABI3_9PROT</name>
<protein>
    <recommendedName>
        <fullName evidence="3">2OG-Fe(II) oxygenase</fullName>
    </recommendedName>
</protein>